<dbReference type="InterPro" id="IPR035093">
    <property type="entry name" value="RelE/ParE_toxin_dom_sf"/>
</dbReference>
<dbReference type="RefSeq" id="WP_099590505.1">
    <property type="nucleotide sequence ID" value="NZ_OBMB01000001.1"/>
</dbReference>
<dbReference type="PANTHER" id="PTHR40266:SF2">
    <property type="entry name" value="TOXIN HIGB-1"/>
    <property type="match status" value="1"/>
</dbReference>
<dbReference type="PANTHER" id="PTHR40266">
    <property type="entry name" value="TOXIN HIGB-1"/>
    <property type="match status" value="1"/>
</dbReference>
<dbReference type="EMBL" id="LT966316">
    <property type="protein sequence ID" value="SOU92578.1"/>
    <property type="molecule type" value="Genomic_DNA"/>
</dbReference>
<dbReference type="SUPFAM" id="SSF143011">
    <property type="entry name" value="RelE-like"/>
    <property type="match status" value="1"/>
</dbReference>
<dbReference type="InterPro" id="IPR007711">
    <property type="entry name" value="HigB-1"/>
</dbReference>
<proteinExistence type="predicted"/>
<evidence type="ECO:0000313" key="1">
    <source>
        <dbReference type="EMBL" id="SOU92578.1"/>
    </source>
</evidence>
<dbReference type="Gene3D" id="3.30.2310.20">
    <property type="entry name" value="RelE-like"/>
    <property type="match status" value="1"/>
</dbReference>
<gene>
    <name evidence="1" type="ORF">LFTS_01205</name>
</gene>
<organism evidence="1">
    <name type="scientific">Leptospirillum ferriphilum</name>
    <dbReference type="NCBI Taxonomy" id="178606"/>
    <lineage>
        <taxon>Bacteria</taxon>
        <taxon>Pseudomonadati</taxon>
        <taxon>Nitrospirota</taxon>
        <taxon>Nitrospiria</taxon>
        <taxon>Nitrospirales</taxon>
        <taxon>Nitrospiraceae</taxon>
        <taxon>Leptospirillum</taxon>
    </lineage>
</organism>
<accession>A0A2I2MFT8</accession>
<name>A0A2I2MFT8_9BACT</name>
<dbReference type="AlphaFoldDB" id="A0A2I2MFT8"/>
<dbReference type="OrthoDB" id="9801102at2"/>
<dbReference type="Pfam" id="PF05015">
    <property type="entry name" value="HigB-like_toxin"/>
    <property type="match status" value="1"/>
</dbReference>
<sequence>MIRNFRHKGLEKFFRTGSRAGIDSHHVGKLRTILIALNVAGSPEQMKAPQWKLHPLEGDFAGFWSVRVDGNWRIIFRFEGEDVFEVNYLDHY</sequence>
<protein>
    <submittedName>
        <fullName evidence="1">Plasmid maintenance system killer protein</fullName>
    </submittedName>
</protein>
<reference evidence="1" key="1">
    <citation type="submission" date="2017-12" db="EMBL/GenBank/DDBJ databases">
        <authorList>
            <consortium name="SysMetEx"/>
        </authorList>
    </citation>
    <scope>NUCLEOTIDE SEQUENCE</scope>
    <source>
        <strain evidence="1">Pb_238</strain>
    </source>
</reference>